<dbReference type="RefSeq" id="WP_105344422.1">
    <property type="nucleotide sequence ID" value="NZ_PUIN01000011.1"/>
</dbReference>
<dbReference type="PANTHER" id="PTHR12778:SF10">
    <property type="entry name" value="MAJOR FACILITATOR SUPERFAMILY DOMAIN-CONTAINING PROTEIN 3"/>
    <property type="match status" value="1"/>
</dbReference>
<feature type="transmembrane region" description="Helical" evidence="6">
    <location>
        <begin position="170"/>
        <end position="191"/>
    </location>
</feature>
<feature type="transmembrane region" description="Helical" evidence="6">
    <location>
        <begin position="12"/>
        <end position="36"/>
    </location>
</feature>
<feature type="transmembrane region" description="Helical" evidence="6">
    <location>
        <begin position="143"/>
        <end position="164"/>
    </location>
</feature>
<dbReference type="InterPro" id="IPR004752">
    <property type="entry name" value="AmpG_permease/AT-1"/>
</dbReference>
<dbReference type="SUPFAM" id="SSF103473">
    <property type="entry name" value="MFS general substrate transporter"/>
    <property type="match status" value="1"/>
</dbReference>
<name>A0A2S8HGD2_9PSED</name>
<dbReference type="InterPro" id="IPR036259">
    <property type="entry name" value="MFS_trans_sf"/>
</dbReference>
<proteinExistence type="predicted"/>
<comment type="subcellular location">
    <subcellularLocation>
        <location evidence="1">Membrane</location>
        <topology evidence="1">Multi-pass membrane protein</topology>
    </subcellularLocation>
</comment>
<reference evidence="8 9" key="1">
    <citation type="submission" date="2018-02" db="EMBL/GenBank/DDBJ databases">
        <title>Draft genome sequencing of Pseudomonas frederiksbergensis 11-D3.</title>
        <authorList>
            <person name="Zheng B.-X."/>
        </authorList>
    </citation>
    <scope>NUCLEOTIDE SEQUENCE [LARGE SCALE GENOMIC DNA]</scope>
    <source>
        <strain evidence="8 9">11-D3</strain>
    </source>
</reference>
<evidence type="ECO:0000256" key="4">
    <source>
        <dbReference type="ARBA" id="ARBA00022989"/>
    </source>
</evidence>
<feature type="domain" description="Major facilitator superfamily (MFS) profile" evidence="7">
    <location>
        <begin position="1"/>
        <end position="400"/>
    </location>
</feature>
<evidence type="ECO:0000256" key="6">
    <source>
        <dbReference type="SAM" id="Phobius"/>
    </source>
</evidence>
<evidence type="ECO:0000313" key="8">
    <source>
        <dbReference type="EMBL" id="PQP01543.1"/>
    </source>
</evidence>
<feature type="transmembrane region" description="Helical" evidence="6">
    <location>
        <begin position="313"/>
        <end position="339"/>
    </location>
</feature>
<protein>
    <submittedName>
        <fullName evidence="8">MFS transporter</fullName>
    </submittedName>
</protein>
<dbReference type="Pfam" id="PF07690">
    <property type="entry name" value="MFS_1"/>
    <property type="match status" value="1"/>
</dbReference>
<dbReference type="InterPro" id="IPR011701">
    <property type="entry name" value="MFS"/>
</dbReference>
<sequence>MNRQDGAGAWRLQLLFGWLSFVLAVPSIYLLLGLPLVMREHGWSGTEIGLFQLAGLPAVFKFLLALPVQRFGFERGHYRIWALVLCLMLALLLVLVSQQAITAHRGYLFGLAFSAGVLATWADIPVNALMIKLLPESQRIRAGGIRSAALFLGAIVGAGVMLLVHNRWGWQAPFLLMAAGLLLGLLPLAWVRESSAAGAAAAPTRLSLADWSGYFRQPGARLWTWVLLSSFPFVGAAWLYLKPLLLDQGMAAQQVALIAGVGGGVVGALASVLGGRLIQRLGPGRAIPLFMVWALFALLALTAAVGLQAGMVWLVAAAFVLATAMGAVSTLVFALMMFFSRAHRQAADYGLQASLFVLTRMLVPIAAGVLLDRSGHVGMLTGLSLAMFVVCALALVARRSIAAATAGLYQEAPTRLLAPRPVRAEAHGPQPRAIQS</sequence>
<gene>
    <name evidence="8" type="ORF">C5612_19480</name>
</gene>
<evidence type="ECO:0000313" key="9">
    <source>
        <dbReference type="Proteomes" id="UP000239687"/>
    </source>
</evidence>
<feature type="transmembrane region" description="Helical" evidence="6">
    <location>
        <begin position="377"/>
        <end position="397"/>
    </location>
</feature>
<dbReference type="PANTHER" id="PTHR12778">
    <property type="entry name" value="SOLUTE CARRIER FAMILY 33 ACETYL-COA TRANSPORTER -RELATED"/>
    <property type="match status" value="1"/>
</dbReference>
<feature type="transmembrane region" description="Helical" evidence="6">
    <location>
        <begin position="80"/>
        <end position="101"/>
    </location>
</feature>
<evidence type="ECO:0000259" key="7">
    <source>
        <dbReference type="PROSITE" id="PS50850"/>
    </source>
</evidence>
<feature type="transmembrane region" description="Helical" evidence="6">
    <location>
        <begin position="107"/>
        <end position="131"/>
    </location>
</feature>
<feature type="transmembrane region" description="Helical" evidence="6">
    <location>
        <begin position="253"/>
        <end position="274"/>
    </location>
</feature>
<evidence type="ECO:0000256" key="2">
    <source>
        <dbReference type="ARBA" id="ARBA00022448"/>
    </source>
</evidence>
<dbReference type="GO" id="GO:0022857">
    <property type="term" value="F:transmembrane transporter activity"/>
    <property type="evidence" value="ECO:0007669"/>
    <property type="project" value="InterPro"/>
</dbReference>
<feature type="transmembrane region" description="Helical" evidence="6">
    <location>
        <begin position="222"/>
        <end position="241"/>
    </location>
</feature>
<keyword evidence="2" id="KW-0813">Transport</keyword>
<feature type="transmembrane region" description="Helical" evidence="6">
    <location>
        <begin position="351"/>
        <end position="371"/>
    </location>
</feature>
<organism evidence="8 9">
    <name type="scientific">Pseudomonas frederiksbergensis</name>
    <dbReference type="NCBI Taxonomy" id="104087"/>
    <lineage>
        <taxon>Bacteria</taxon>
        <taxon>Pseudomonadati</taxon>
        <taxon>Pseudomonadota</taxon>
        <taxon>Gammaproteobacteria</taxon>
        <taxon>Pseudomonadales</taxon>
        <taxon>Pseudomonadaceae</taxon>
        <taxon>Pseudomonas</taxon>
    </lineage>
</organism>
<dbReference type="PROSITE" id="PS50850">
    <property type="entry name" value="MFS"/>
    <property type="match status" value="1"/>
</dbReference>
<dbReference type="GO" id="GO:0016020">
    <property type="term" value="C:membrane"/>
    <property type="evidence" value="ECO:0007669"/>
    <property type="project" value="UniProtKB-SubCell"/>
</dbReference>
<keyword evidence="4 6" id="KW-1133">Transmembrane helix</keyword>
<evidence type="ECO:0000256" key="5">
    <source>
        <dbReference type="ARBA" id="ARBA00023136"/>
    </source>
</evidence>
<dbReference type="Proteomes" id="UP000239687">
    <property type="component" value="Unassembled WGS sequence"/>
</dbReference>
<comment type="caution">
    <text evidence="8">The sequence shown here is derived from an EMBL/GenBank/DDBJ whole genome shotgun (WGS) entry which is preliminary data.</text>
</comment>
<evidence type="ECO:0000256" key="3">
    <source>
        <dbReference type="ARBA" id="ARBA00022692"/>
    </source>
</evidence>
<feature type="transmembrane region" description="Helical" evidence="6">
    <location>
        <begin position="286"/>
        <end position="307"/>
    </location>
</feature>
<dbReference type="Gene3D" id="1.20.1250.20">
    <property type="entry name" value="MFS general substrate transporter like domains"/>
    <property type="match status" value="1"/>
</dbReference>
<feature type="transmembrane region" description="Helical" evidence="6">
    <location>
        <begin position="48"/>
        <end position="68"/>
    </location>
</feature>
<dbReference type="InterPro" id="IPR020846">
    <property type="entry name" value="MFS_dom"/>
</dbReference>
<dbReference type="EMBL" id="PUIN01000011">
    <property type="protein sequence ID" value="PQP01543.1"/>
    <property type="molecule type" value="Genomic_DNA"/>
</dbReference>
<dbReference type="AlphaFoldDB" id="A0A2S8HGD2"/>
<keyword evidence="3 6" id="KW-0812">Transmembrane</keyword>
<accession>A0A2S8HGD2</accession>
<keyword evidence="5 6" id="KW-0472">Membrane</keyword>
<evidence type="ECO:0000256" key="1">
    <source>
        <dbReference type="ARBA" id="ARBA00004141"/>
    </source>
</evidence>